<evidence type="ECO:0008006" key="3">
    <source>
        <dbReference type="Google" id="ProtNLM"/>
    </source>
</evidence>
<gene>
    <name evidence="1" type="ORF">SAMN05421788_10712</name>
</gene>
<dbReference type="AlphaFoldDB" id="A0A1N7QUI8"/>
<dbReference type="OrthoDB" id="636140at2"/>
<reference evidence="2" key="1">
    <citation type="submission" date="2017-01" db="EMBL/GenBank/DDBJ databases">
        <authorList>
            <person name="Varghese N."/>
            <person name="Submissions S."/>
        </authorList>
    </citation>
    <scope>NUCLEOTIDE SEQUENCE [LARGE SCALE GENOMIC DNA]</scope>
    <source>
        <strain evidence="2">DSM 21054</strain>
    </source>
</reference>
<dbReference type="RefSeq" id="WP_096510934.1">
    <property type="nucleotide sequence ID" value="NZ_AP017422.1"/>
</dbReference>
<sequence>MLLFKEVFKDNDVTSISIYNRDGKLISEKYKTEEYSHTRELTYNDQKKPVSNLFVAMHKTAVDTDRSVLQVYEHTGDSYRILYFTATSKAYAQFTTAGFKAAPGSKWYQEQESAYIDEFITENGVLVAEHKHNCTEGTKSSIIYRYANGLKTEETSTTEDGTVTVVKYQYEKGLLQSKMTLTNQQFTSLFTYVYKDELLINEEQMGKYNEANYPAFTKKYFYNTQKKIEKTEYYGLYDGKMQLYKIEETVYKGNVTTTQLSQVENLDWVMGYYNLAALHNWLRSQGMDELVAMYNSQFIAKTGMSKLGCTIKKVDAQGNLIEQVMKFPDEHAKLMSKVVYRNEYNEANQLDFIISYRVNEGGKPEEMDIKKYYYYYDN</sequence>
<proteinExistence type="predicted"/>
<keyword evidence="2" id="KW-1185">Reference proteome</keyword>
<dbReference type="EMBL" id="FTOR01000007">
    <property type="protein sequence ID" value="SIT26590.1"/>
    <property type="molecule type" value="Genomic_DNA"/>
</dbReference>
<protein>
    <recommendedName>
        <fullName evidence="3">YD repeat-containing protein</fullName>
    </recommendedName>
</protein>
<dbReference type="Proteomes" id="UP000186917">
    <property type="component" value="Unassembled WGS sequence"/>
</dbReference>
<evidence type="ECO:0000313" key="2">
    <source>
        <dbReference type="Proteomes" id="UP000186917"/>
    </source>
</evidence>
<organism evidence="1 2">
    <name type="scientific">Filimonas lacunae</name>
    <dbReference type="NCBI Taxonomy" id="477680"/>
    <lineage>
        <taxon>Bacteria</taxon>
        <taxon>Pseudomonadati</taxon>
        <taxon>Bacteroidota</taxon>
        <taxon>Chitinophagia</taxon>
        <taxon>Chitinophagales</taxon>
        <taxon>Chitinophagaceae</taxon>
        <taxon>Filimonas</taxon>
    </lineage>
</organism>
<name>A0A1N7QUI8_9BACT</name>
<accession>A0A1N7QUI8</accession>
<evidence type="ECO:0000313" key="1">
    <source>
        <dbReference type="EMBL" id="SIT26590.1"/>
    </source>
</evidence>